<dbReference type="PROSITE" id="PS50194">
    <property type="entry name" value="FILAMIN_REPEAT"/>
    <property type="match status" value="1"/>
</dbReference>
<dbReference type="GeneID" id="110254933"/>
<keyword evidence="4" id="KW-0862">Zinc</keyword>
<name>A0A913YAD6_EXADI</name>
<dbReference type="RefSeq" id="XP_020917648.1">
    <property type="nucleotide sequence ID" value="XM_021061989.2"/>
</dbReference>
<evidence type="ECO:0000313" key="7">
    <source>
        <dbReference type="EnsemblMetazoa" id="XP_020917648.1"/>
    </source>
</evidence>
<proteinExistence type="predicted"/>
<dbReference type="GO" id="GO:0008270">
    <property type="term" value="F:zinc ion binding"/>
    <property type="evidence" value="ECO:0007669"/>
    <property type="project" value="UniProtKB-KW"/>
</dbReference>
<dbReference type="InterPro" id="IPR001258">
    <property type="entry name" value="NHL_repeat"/>
</dbReference>
<dbReference type="InterPro" id="IPR013783">
    <property type="entry name" value="Ig-like_fold"/>
</dbReference>
<reference evidence="7" key="1">
    <citation type="submission" date="2022-11" db="UniProtKB">
        <authorList>
            <consortium name="EnsemblMetazoa"/>
        </authorList>
    </citation>
    <scope>IDENTIFICATION</scope>
</reference>
<dbReference type="InterPro" id="IPR017868">
    <property type="entry name" value="Filamin/ABP280_repeat-like"/>
</dbReference>
<dbReference type="Gene3D" id="2.120.10.30">
    <property type="entry name" value="TolB, C-terminal domain"/>
    <property type="match status" value="2"/>
</dbReference>
<organism evidence="7 8">
    <name type="scientific">Exaiptasia diaphana</name>
    <name type="common">Tropical sea anemone</name>
    <name type="synonym">Aiptasia pulchella</name>
    <dbReference type="NCBI Taxonomy" id="2652724"/>
    <lineage>
        <taxon>Eukaryota</taxon>
        <taxon>Metazoa</taxon>
        <taxon>Cnidaria</taxon>
        <taxon>Anthozoa</taxon>
        <taxon>Hexacorallia</taxon>
        <taxon>Actiniaria</taxon>
        <taxon>Aiptasiidae</taxon>
        <taxon>Exaiptasia</taxon>
    </lineage>
</organism>
<dbReference type="GO" id="GO:0005737">
    <property type="term" value="C:cytoplasm"/>
    <property type="evidence" value="ECO:0007669"/>
    <property type="project" value="UniProtKB-SubCell"/>
</dbReference>
<dbReference type="SUPFAM" id="SSF81296">
    <property type="entry name" value="E set domains"/>
    <property type="match status" value="1"/>
</dbReference>
<dbReference type="SUPFAM" id="SSF101898">
    <property type="entry name" value="NHL repeat"/>
    <property type="match status" value="1"/>
</dbReference>
<dbReference type="AlphaFoldDB" id="A0A913YAD6"/>
<evidence type="ECO:0000256" key="2">
    <source>
        <dbReference type="ARBA" id="ARBA00022737"/>
    </source>
</evidence>
<keyword evidence="2" id="KW-0677">Repeat</keyword>
<evidence type="ECO:0000256" key="6">
    <source>
        <dbReference type="PROSITE-ProRule" id="PRU00504"/>
    </source>
</evidence>
<sequence>MRNLKLGEVVETVTDPSRCSIESLSDVRCGFINELVIVTRNSQGDICHTREDIIDVQIQDVDGDYVEKGLIETETGTFVVKYKAGKPSPYKVVVSIGGKQVKNSPQNIETIAKAEFKPLKIIDVKDRMSNPIALDVGDYGDIAVVNDYKDDVRVVLFNADGEYLRDIGSAGSGDGQLSDPFGVIFNKEKIVITDNLGDCGCIKVFDIDGTYNRSRLKLPRGMILQGLCTVNQTIACLCYNKNTKETFIKFFDKYSYDHLYDIKLDVPDDDHCHPWSLAFDNYKYFVSFIGVNIVYVFDENGVLLYTFGMKGNKEGQFNEVRGLAVFGREMLLVCDLYNHRVQVFTQDGQFISSLGSYGSGLGQMKRPYDVAVTHGQVFVLECLDRRIQVWR</sequence>
<dbReference type="Pfam" id="PF00630">
    <property type="entry name" value="Filamin"/>
    <property type="match status" value="1"/>
</dbReference>
<accession>A0A913YAD6</accession>
<dbReference type="PROSITE" id="PS51125">
    <property type="entry name" value="NHL"/>
    <property type="match status" value="1"/>
</dbReference>
<dbReference type="GO" id="GO:0061630">
    <property type="term" value="F:ubiquitin protein ligase activity"/>
    <property type="evidence" value="ECO:0007669"/>
    <property type="project" value="TreeGrafter"/>
</dbReference>
<dbReference type="GO" id="GO:0043161">
    <property type="term" value="P:proteasome-mediated ubiquitin-dependent protein catabolic process"/>
    <property type="evidence" value="ECO:0007669"/>
    <property type="project" value="TreeGrafter"/>
</dbReference>
<keyword evidence="3" id="KW-0863">Zinc-finger</keyword>
<evidence type="ECO:0000256" key="4">
    <source>
        <dbReference type="ARBA" id="ARBA00022833"/>
    </source>
</evidence>
<dbReference type="Gene3D" id="2.60.40.10">
    <property type="entry name" value="Immunoglobulins"/>
    <property type="match status" value="1"/>
</dbReference>
<dbReference type="CDD" id="cd05819">
    <property type="entry name" value="NHL"/>
    <property type="match status" value="1"/>
</dbReference>
<dbReference type="Proteomes" id="UP000887567">
    <property type="component" value="Unplaced"/>
</dbReference>
<dbReference type="GO" id="GO:0000209">
    <property type="term" value="P:protein polyubiquitination"/>
    <property type="evidence" value="ECO:0007669"/>
    <property type="project" value="TreeGrafter"/>
</dbReference>
<protein>
    <submittedName>
        <fullName evidence="7">Uncharacterized protein</fullName>
    </submittedName>
</protein>
<evidence type="ECO:0000256" key="3">
    <source>
        <dbReference type="ARBA" id="ARBA00022771"/>
    </source>
</evidence>
<keyword evidence="8" id="KW-1185">Reference proteome</keyword>
<evidence type="ECO:0000313" key="8">
    <source>
        <dbReference type="Proteomes" id="UP000887567"/>
    </source>
</evidence>
<dbReference type="InterPro" id="IPR001298">
    <property type="entry name" value="Filamin/ABP280_rpt"/>
</dbReference>
<dbReference type="InterPro" id="IPR011042">
    <property type="entry name" value="6-blade_b-propeller_TolB-like"/>
</dbReference>
<dbReference type="EnsemblMetazoa" id="XM_021061989.2">
    <property type="protein sequence ID" value="XP_020917648.1"/>
    <property type="gene ID" value="LOC110254933"/>
</dbReference>
<dbReference type="SMART" id="SM00557">
    <property type="entry name" value="IG_FLMN"/>
    <property type="match status" value="1"/>
</dbReference>
<keyword evidence="1" id="KW-0479">Metal-binding</keyword>
<feature type="repeat" description="NHL" evidence="6">
    <location>
        <begin position="304"/>
        <end position="347"/>
    </location>
</feature>
<feature type="repeat" description="Filamin" evidence="5">
    <location>
        <begin position="11"/>
        <end position="110"/>
    </location>
</feature>
<dbReference type="OrthoDB" id="5946204at2759"/>
<dbReference type="PANTHER" id="PTHR24104">
    <property type="entry name" value="E3 UBIQUITIN-PROTEIN LIGASE NHLRC1-RELATED"/>
    <property type="match status" value="1"/>
</dbReference>
<evidence type="ECO:0000256" key="1">
    <source>
        <dbReference type="ARBA" id="ARBA00022723"/>
    </source>
</evidence>
<dbReference type="InterPro" id="IPR050952">
    <property type="entry name" value="TRIM-NHL_E3_ligases"/>
</dbReference>
<dbReference type="OMA" id="VNQTIAC"/>
<evidence type="ECO:0000256" key="5">
    <source>
        <dbReference type="PROSITE-ProRule" id="PRU00087"/>
    </source>
</evidence>
<dbReference type="PANTHER" id="PTHR24104:SF25">
    <property type="entry name" value="PROTEIN LIN-41"/>
    <property type="match status" value="1"/>
</dbReference>
<dbReference type="InterPro" id="IPR014756">
    <property type="entry name" value="Ig_E-set"/>
</dbReference>
<dbReference type="KEGG" id="epa:110254933"/>